<evidence type="ECO:0000313" key="2">
    <source>
        <dbReference type="Proteomes" id="UP000434172"/>
    </source>
</evidence>
<dbReference type="OrthoDB" id="4847769at2759"/>
<gene>
    <name evidence="1" type="ORF">GQ607_004032</name>
</gene>
<dbReference type="AlphaFoldDB" id="A0A8H3WLX4"/>
<keyword evidence="2" id="KW-1185">Reference proteome</keyword>
<name>A0A8H3WLX4_9PEZI</name>
<reference evidence="1 2" key="1">
    <citation type="submission" date="2019-12" db="EMBL/GenBank/DDBJ databases">
        <title>A genome sequence resource for the geographically widespread anthracnose pathogen Colletotrichum asianum.</title>
        <authorList>
            <person name="Meng Y."/>
        </authorList>
    </citation>
    <scope>NUCLEOTIDE SEQUENCE [LARGE SCALE GENOMIC DNA]</scope>
    <source>
        <strain evidence="1 2">ICMP 18580</strain>
    </source>
</reference>
<organism evidence="1 2">
    <name type="scientific">Colletotrichum asianum</name>
    <dbReference type="NCBI Taxonomy" id="702518"/>
    <lineage>
        <taxon>Eukaryota</taxon>
        <taxon>Fungi</taxon>
        <taxon>Dikarya</taxon>
        <taxon>Ascomycota</taxon>
        <taxon>Pezizomycotina</taxon>
        <taxon>Sordariomycetes</taxon>
        <taxon>Hypocreomycetidae</taxon>
        <taxon>Glomerellales</taxon>
        <taxon>Glomerellaceae</taxon>
        <taxon>Colletotrichum</taxon>
        <taxon>Colletotrichum gloeosporioides species complex</taxon>
    </lineage>
</organism>
<evidence type="ECO:0000313" key="1">
    <source>
        <dbReference type="EMBL" id="KAF0328620.1"/>
    </source>
</evidence>
<dbReference type="EMBL" id="WOWK01000016">
    <property type="protein sequence ID" value="KAF0328620.1"/>
    <property type="molecule type" value="Genomic_DNA"/>
</dbReference>
<dbReference type="Proteomes" id="UP000434172">
    <property type="component" value="Unassembled WGS sequence"/>
</dbReference>
<protein>
    <submittedName>
        <fullName evidence="1">Uncharacterized protein</fullName>
    </submittedName>
</protein>
<comment type="caution">
    <text evidence="1">The sequence shown here is derived from an EMBL/GenBank/DDBJ whole genome shotgun (WGS) entry which is preliminary data.</text>
</comment>
<accession>A0A8H3WLX4</accession>
<proteinExistence type="predicted"/>
<sequence>MDNDRQILCSILFEPQSDHDTVPEDELDASAREDSIFSAGLLAELDLDIAISNDYPEGPLLTEALGDVWADESWVDNVSNTGHFDLTSSQSYVFADFCLDDESQGL</sequence>